<dbReference type="InterPro" id="IPR036038">
    <property type="entry name" value="Aminotransferase-like"/>
</dbReference>
<dbReference type="InterPro" id="IPR043131">
    <property type="entry name" value="BCAT-like_N"/>
</dbReference>
<dbReference type="InterPro" id="IPR019999">
    <property type="entry name" value="Anth_synth_I-like"/>
</dbReference>
<dbReference type="SUPFAM" id="SSF56752">
    <property type="entry name" value="D-aminoacid aminotransferase-like PLP-dependent enzymes"/>
    <property type="match status" value="1"/>
</dbReference>
<dbReference type="InterPro" id="IPR043132">
    <property type="entry name" value="BCAT-like_C"/>
</dbReference>
<name>A0A6C2U2K5_PONDE</name>
<dbReference type="PANTHER" id="PTHR11236">
    <property type="entry name" value="AMINOBENZOATE/ANTHRANILATE SYNTHASE"/>
    <property type="match status" value="1"/>
</dbReference>
<dbReference type="NCBIfam" id="TIGR00553">
    <property type="entry name" value="pabB"/>
    <property type="match status" value="1"/>
</dbReference>
<proteinExistence type="predicted"/>
<dbReference type="RefSeq" id="WP_136079721.1">
    <property type="nucleotide sequence ID" value="NZ_CAAHFG010000001.1"/>
</dbReference>
<dbReference type="Proteomes" id="UP000366872">
    <property type="component" value="Unassembled WGS sequence"/>
</dbReference>
<dbReference type="SUPFAM" id="SSF56322">
    <property type="entry name" value="ADC synthase"/>
    <property type="match status" value="1"/>
</dbReference>
<dbReference type="Pfam" id="PF00425">
    <property type="entry name" value="Chorismate_bind"/>
    <property type="match status" value="1"/>
</dbReference>
<feature type="domain" description="Chorismate-utilising enzyme C-terminal" evidence="1">
    <location>
        <begin position="121"/>
        <end position="390"/>
    </location>
</feature>
<dbReference type="Gene3D" id="3.60.120.10">
    <property type="entry name" value="Anthranilate synthase"/>
    <property type="match status" value="1"/>
</dbReference>
<reference evidence="2 3" key="1">
    <citation type="submission" date="2019-04" db="EMBL/GenBank/DDBJ databases">
        <authorList>
            <person name="Van Vliet M D."/>
        </authorList>
    </citation>
    <scope>NUCLEOTIDE SEQUENCE [LARGE SCALE GENOMIC DNA]</scope>
    <source>
        <strain evidence="2 3">F1</strain>
    </source>
</reference>
<dbReference type="GO" id="GO:0046820">
    <property type="term" value="F:4-amino-4-deoxychorismate synthase activity"/>
    <property type="evidence" value="ECO:0007669"/>
    <property type="project" value="TreeGrafter"/>
</dbReference>
<organism evidence="2 3">
    <name type="scientific">Pontiella desulfatans</name>
    <dbReference type="NCBI Taxonomy" id="2750659"/>
    <lineage>
        <taxon>Bacteria</taxon>
        <taxon>Pseudomonadati</taxon>
        <taxon>Kiritimatiellota</taxon>
        <taxon>Kiritimatiellia</taxon>
        <taxon>Kiritimatiellales</taxon>
        <taxon>Pontiellaceae</taxon>
        <taxon>Pontiella</taxon>
    </lineage>
</organism>
<sequence length="609" mass="67285">MKVVLKHAGRWLHFQCPEKVLVAERVEDVVPMLEEAEQSGLFVAGFISYEAAPAFDHALKTHPANGFPLLCLGLFHAPDVLEEIEVSGGRGAVRAEGVQGGSDSASLSSYAIGGLKPSVSREEFTEAIGTIKERIAEGATYQVNYTYRLTADFSGDAWAFFHELVNGQKTEYAAFIETDEFSICSASPELFFSFNHGRIVSRPMKGTARRGRTFTEDWNQAEALRHSEKDRAENIMIVDMVRNDIGRVAVPGSVETVSTFDVEKYPTVWQMTSTVKGILSPRRQDAKNKESELTDSAPLRLCEIFKALFPCASITGAPKAKTMEIIRGLETSPRKIYTGSVGFITPQGEACFNVAIRTALIQKGKLEFGIGGGIVWDSDAEAEYEETLTKARVLTQPRPDFQLLETMLWEPEFGVFLLDEHVQRLGKSAAYFDIPLDMHAVMQSLEELAHTCASVRTRIRLLVSRDGNSEIQAFPLDGEEQASAPLQVAMAKEPVDSSDVFLYHKTTHREVYGQAKAGFPDHDEVILWNEKGEVTEGCIANVVVSKDGKLVTPPIGCGLLAGTFRDHLLKSGEVEEGVVMVRDLLDADEVFLVNSVRKWQKAVVEQQEN</sequence>
<dbReference type="GO" id="GO:0009396">
    <property type="term" value="P:folic acid-containing compound biosynthetic process"/>
    <property type="evidence" value="ECO:0007669"/>
    <property type="project" value="InterPro"/>
</dbReference>
<dbReference type="InterPro" id="IPR005802">
    <property type="entry name" value="ADC_synth_comp_1"/>
</dbReference>
<evidence type="ECO:0000313" key="3">
    <source>
        <dbReference type="Proteomes" id="UP000366872"/>
    </source>
</evidence>
<protein>
    <submittedName>
        <fullName evidence="2">Aminodeoxychorismate synthase component 1</fullName>
    </submittedName>
</protein>
<dbReference type="Gene3D" id="3.20.10.10">
    <property type="entry name" value="D-amino Acid Aminotransferase, subunit A, domain 2"/>
    <property type="match status" value="1"/>
</dbReference>
<dbReference type="AlphaFoldDB" id="A0A6C2U2K5"/>
<dbReference type="GO" id="GO:0000162">
    <property type="term" value="P:L-tryptophan biosynthetic process"/>
    <property type="evidence" value="ECO:0007669"/>
    <property type="project" value="TreeGrafter"/>
</dbReference>
<dbReference type="InterPro" id="IPR015890">
    <property type="entry name" value="Chorismate_C"/>
</dbReference>
<dbReference type="Pfam" id="PF01063">
    <property type="entry name" value="Aminotran_4"/>
    <property type="match status" value="1"/>
</dbReference>
<gene>
    <name evidence="2" type="primary">pabB</name>
    <name evidence="2" type="ORF">PDESU_02781</name>
</gene>
<evidence type="ECO:0000313" key="2">
    <source>
        <dbReference type="EMBL" id="VGO14222.1"/>
    </source>
</evidence>
<evidence type="ECO:0000259" key="1">
    <source>
        <dbReference type="Pfam" id="PF00425"/>
    </source>
</evidence>
<dbReference type="EMBL" id="CAAHFG010000001">
    <property type="protein sequence ID" value="VGO14222.1"/>
    <property type="molecule type" value="Genomic_DNA"/>
</dbReference>
<dbReference type="InterPro" id="IPR001544">
    <property type="entry name" value="Aminotrans_IV"/>
</dbReference>
<accession>A0A6C2U2K5</accession>
<dbReference type="InterPro" id="IPR005801">
    <property type="entry name" value="ADC_synthase"/>
</dbReference>
<dbReference type="Gene3D" id="3.30.470.10">
    <property type="match status" value="1"/>
</dbReference>
<dbReference type="PANTHER" id="PTHR11236:SF50">
    <property type="entry name" value="AMINODEOXYCHORISMATE SYNTHASE COMPONENT 1"/>
    <property type="match status" value="1"/>
</dbReference>
<keyword evidence="3" id="KW-1185">Reference proteome</keyword>